<dbReference type="Proteomes" id="UP000010164">
    <property type="component" value="Unassembled WGS sequence"/>
</dbReference>
<protein>
    <recommendedName>
        <fullName evidence="4">Outer membrane protein beta-barrel domain-containing protein</fullName>
    </recommendedName>
</protein>
<sequence>MMKSRHQGGLLVLAACLSAPLAAQAEVDKVYSPRIDAGSLELEARSIYLDDDDNPADNSREDKFSIGYAFSDRVALEAYLNAEKVPGESYELEEYELEGRFNLYQNNDSALGLLTEVEKSREDDIWNLKVGPLYEQSFSPLVRMRANAFVGESHGSDVQDSDTEYSGAFQLAYTEDDDLQPAVEYYGARNNHGAGPVLLGEFEIGEQELEWEAGVIFGLTDNSDDVTYRWQLEMEF</sequence>
<dbReference type="AlphaFoldDB" id="L0WAM7"/>
<dbReference type="PATRIC" id="fig|1177179.3.peg.2061"/>
<evidence type="ECO:0000256" key="1">
    <source>
        <dbReference type="SAM" id="SignalP"/>
    </source>
</evidence>
<evidence type="ECO:0000313" key="3">
    <source>
        <dbReference type="Proteomes" id="UP000010164"/>
    </source>
</evidence>
<feature type="signal peptide" evidence="1">
    <location>
        <begin position="1"/>
        <end position="25"/>
    </location>
</feature>
<dbReference type="RefSeq" id="WP_008929249.1">
    <property type="nucleotide sequence ID" value="NZ_AMRJ01000015.1"/>
</dbReference>
<dbReference type="PROSITE" id="PS51257">
    <property type="entry name" value="PROKAR_LIPOPROTEIN"/>
    <property type="match status" value="1"/>
</dbReference>
<gene>
    <name evidence="2" type="ORF">A11A3_10361</name>
</gene>
<evidence type="ECO:0008006" key="4">
    <source>
        <dbReference type="Google" id="ProtNLM"/>
    </source>
</evidence>
<name>L0WAM7_9GAMM</name>
<evidence type="ECO:0000313" key="2">
    <source>
        <dbReference type="EMBL" id="EKF74054.1"/>
    </source>
</evidence>
<dbReference type="eggNOG" id="ENOG502ZA0D">
    <property type="taxonomic scope" value="Bacteria"/>
</dbReference>
<dbReference type="OrthoDB" id="6696169at2"/>
<dbReference type="STRING" id="1177179.A11A3_10361"/>
<accession>L0WAM7</accession>
<feature type="chain" id="PRO_5003948480" description="Outer membrane protein beta-barrel domain-containing protein" evidence="1">
    <location>
        <begin position="26"/>
        <end position="236"/>
    </location>
</feature>
<reference evidence="2 3" key="1">
    <citation type="journal article" date="2012" name="J. Bacteriol.">
        <title>Genome Sequence of the Alkane-Degrading Bacterium Alcanivorax hongdengensis Type Strain A-11-3.</title>
        <authorList>
            <person name="Lai Q."/>
            <person name="Shao Z."/>
        </authorList>
    </citation>
    <scope>NUCLEOTIDE SEQUENCE [LARGE SCALE GENOMIC DNA]</scope>
    <source>
        <strain evidence="2 3">A-11-3</strain>
    </source>
</reference>
<organism evidence="2 3">
    <name type="scientific">Alcanivorax hongdengensis A-11-3</name>
    <dbReference type="NCBI Taxonomy" id="1177179"/>
    <lineage>
        <taxon>Bacteria</taxon>
        <taxon>Pseudomonadati</taxon>
        <taxon>Pseudomonadota</taxon>
        <taxon>Gammaproteobacteria</taxon>
        <taxon>Oceanospirillales</taxon>
        <taxon>Alcanivoracaceae</taxon>
        <taxon>Alcanivorax</taxon>
    </lineage>
</organism>
<proteinExistence type="predicted"/>
<keyword evidence="1" id="KW-0732">Signal</keyword>
<comment type="caution">
    <text evidence="2">The sequence shown here is derived from an EMBL/GenBank/DDBJ whole genome shotgun (WGS) entry which is preliminary data.</text>
</comment>
<dbReference type="EMBL" id="AMRJ01000015">
    <property type="protein sequence ID" value="EKF74054.1"/>
    <property type="molecule type" value="Genomic_DNA"/>
</dbReference>
<keyword evidence="3" id="KW-1185">Reference proteome</keyword>